<dbReference type="GO" id="GO:0006508">
    <property type="term" value="P:proteolysis"/>
    <property type="evidence" value="ECO:0007669"/>
    <property type="project" value="UniProtKB-KW"/>
</dbReference>
<keyword evidence="2" id="KW-1185">Reference proteome</keyword>
<keyword evidence="1" id="KW-0378">Hydrolase</keyword>
<organism evidence="1 2">
    <name type="scientific">Aliikangiella maris</name>
    <dbReference type="NCBI Taxonomy" id="3162458"/>
    <lineage>
        <taxon>Bacteria</taxon>
        <taxon>Pseudomonadati</taxon>
        <taxon>Pseudomonadota</taxon>
        <taxon>Gammaproteobacteria</taxon>
        <taxon>Oceanospirillales</taxon>
        <taxon>Pleioneaceae</taxon>
        <taxon>Aliikangiella</taxon>
    </lineage>
</organism>
<dbReference type="EC" id="3.4.23.-" evidence="1"/>
<name>A0ABV2BTW0_9GAMM</name>
<proteinExistence type="predicted"/>
<dbReference type="EMBL" id="JBEVCJ010000009">
    <property type="protein sequence ID" value="MET1255373.1"/>
    <property type="molecule type" value="Genomic_DNA"/>
</dbReference>
<dbReference type="CDD" id="cd05483">
    <property type="entry name" value="retropepsin_like_bacteria"/>
    <property type="match status" value="1"/>
</dbReference>
<evidence type="ECO:0000313" key="1">
    <source>
        <dbReference type="EMBL" id="MET1255373.1"/>
    </source>
</evidence>
<dbReference type="InterPro" id="IPR011969">
    <property type="entry name" value="Clan_AA_Asp_peptidase_C"/>
</dbReference>
<dbReference type="SUPFAM" id="SSF50630">
    <property type="entry name" value="Acid proteases"/>
    <property type="match status" value="1"/>
</dbReference>
<sequence length="188" mass="20758">MSYQSNQPPEHPNDEANHQPNSTEKIGRNMMFIAWGFAILLATWIFGMWEQKQINPNTSPVSHRVSGATEVVLKANRAGHYVSAGLINQKPVTFIVDTGATSVAVPGELQQQLGLISGRSMYAETANGTAQAFQTEIRRLDIGDITLYNVQASIIPNMRGKEVLLGMSVLKQLDFAQKGQQLILRQNH</sequence>
<dbReference type="InterPro" id="IPR034122">
    <property type="entry name" value="Retropepsin-like_bacterial"/>
</dbReference>
<dbReference type="NCBIfam" id="TIGR02281">
    <property type="entry name" value="clan_AA_DTGA"/>
    <property type="match status" value="1"/>
</dbReference>
<accession>A0ABV2BTW0</accession>
<dbReference type="InterPro" id="IPR001969">
    <property type="entry name" value="Aspartic_peptidase_AS"/>
</dbReference>
<reference evidence="1 2" key="1">
    <citation type="submission" date="2024-06" db="EMBL/GenBank/DDBJ databases">
        <authorList>
            <person name="Li F."/>
        </authorList>
    </citation>
    <scope>NUCLEOTIDE SEQUENCE [LARGE SCALE GENOMIC DNA]</scope>
    <source>
        <strain evidence="1 2">GXAS 311</strain>
    </source>
</reference>
<evidence type="ECO:0000313" key="2">
    <source>
        <dbReference type="Proteomes" id="UP001548189"/>
    </source>
</evidence>
<dbReference type="Proteomes" id="UP001548189">
    <property type="component" value="Unassembled WGS sequence"/>
</dbReference>
<dbReference type="GO" id="GO:0008233">
    <property type="term" value="F:peptidase activity"/>
    <property type="evidence" value="ECO:0007669"/>
    <property type="project" value="UniProtKB-KW"/>
</dbReference>
<dbReference type="InterPro" id="IPR021109">
    <property type="entry name" value="Peptidase_aspartic_dom_sf"/>
</dbReference>
<gene>
    <name evidence="1" type="ORF">ABVT43_09570</name>
</gene>
<keyword evidence="1" id="KW-0645">Protease</keyword>
<dbReference type="Pfam" id="PF13975">
    <property type="entry name" value="gag-asp_proteas"/>
    <property type="match status" value="1"/>
</dbReference>
<comment type="caution">
    <text evidence="1">The sequence shown here is derived from an EMBL/GenBank/DDBJ whole genome shotgun (WGS) entry which is preliminary data.</text>
</comment>
<protein>
    <submittedName>
        <fullName evidence="1">TIGR02281 family clan AA aspartic protease</fullName>
        <ecNumber evidence="1">3.4.23.-</ecNumber>
    </submittedName>
</protein>
<dbReference type="Gene3D" id="2.40.70.10">
    <property type="entry name" value="Acid Proteases"/>
    <property type="match status" value="1"/>
</dbReference>
<dbReference type="PROSITE" id="PS00141">
    <property type="entry name" value="ASP_PROTEASE"/>
    <property type="match status" value="1"/>
</dbReference>